<accession>Q478B8</accession>
<organism evidence="3">
    <name type="scientific">Dechloromonas aromatica (strain RCB)</name>
    <dbReference type="NCBI Taxonomy" id="159087"/>
    <lineage>
        <taxon>Bacteria</taxon>
        <taxon>Pseudomonadati</taxon>
        <taxon>Pseudomonadota</taxon>
        <taxon>Betaproteobacteria</taxon>
        <taxon>Rhodocyclales</taxon>
        <taxon>Azonexaceae</taxon>
        <taxon>Dechloromonas</taxon>
    </lineage>
</organism>
<dbReference type="HOGENOM" id="CLU_1393844_0_0_4"/>
<keyword evidence="2" id="KW-0732">Signal</keyword>
<dbReference type="eggNOG" id="COG0790">
    <property type="taxonomic scope" value="Bacteria"/>
</dbReference>
<dbReference type="InterPro" id="IPR052945">
    <property type="entry name" value="Mitotic_Regulator"/>
</dbReference>
<dbReference type="InterPro" id="IPR011990">
    <property type="entry name" value="TPR-like_helical_dom_sf"/>
</dbReference>
<evidence type="ECO:0000256" key="1">
    <source>
        <dbReference type="SAM" id="MobiDB-lite"/>
    </source>
</evidence>
<protein>
    <submittedName>
        <fullName evidence="3">Sel1-like repeat</fullName>
    </submittedName>
</protein>
<dbReference type="EMBL" id="CP000089">
    <property type="protein sequence ID" value="AAZ48813.1"/>
    <property type="molecule type" value="Genomic_DNA"/>
</dbReference>
<name>Q478B8_DECAR</name>
<evidence type="ECO:0000256" key="2">
    <source>
        <dbReference type="SAM" id="SignalP"/>
    </source>
</evidence>
<dbReference type="PANTHER" id="PTHR43628:SF1">
    <property type="entry name" value="CHITIN SYNTHASE REGULATORY FACTOR 2-RELATED"/>
    <property type="match status" value="1"/>
</dbReference>
<dbReference type="SUPFAM" id="SSF81901">
    <property type="entry name" value="HCP-like"/>
    <property type="match status" value="1"/>
</dbReference>
<dbReference type="SMART" id="SM00671">
    <property type="entry name" value="SEL1"/>
    <property type="match status" value="2"/>
</dbReference>
<dbReference type="AlphaFoldDB" id="Q478B8"/>
<feature type="region of interest" description="Disordered" evidence="1">
    <location>
        <begin position="175"/>
        <end position="195"/>
    </location>
</feature>
<feature type="chain" id="PRO_5004233192" evidence="2">
    <location>
        <begin position="24"/>
        <end position="195"/>
    </location>
</feature>
<dbReference type="InterPro" id="IPR006597">
    <property type="entry name" value="Sel1-like"/>
</dbReference>
<dbReference type="Gene3D" id="1.25.40.10">
    <property type="entry name" value="Tetratricopeptide repeat domain"/>
    <property type="match status" value="1"/>
</dbReference>
<proteinExistence type="predicted"/>
<reference evidence="3" key="1">
    <citation type="submission" date="2005-08" db="EMBL/GenBank/DDBJ databases">
        <title>Complete sequence of Dechloromonas aromatica RCB.</title>
        <authorList>
            <person name="Salinero K.K."/>
            <person name="Copeland A."/>
            <person name="Lucas S."/>
            <person name="Lapidus A."/>
            <person name="Barry K."/>
            <person name="Detter J.C."/>
            <person name="Glavina T."/>
            <person name="Hammon N."/>
            <person name="Israni S."/>
            <person name="Pitluck S."/>
            <person name="Di Bartolo G."/>
            <person name="Trong S."/>
            <person name="Schmutz J."/>
            <person name="Larimer F."/>
            <person name="Land M."/>
            <person name="Ivanova N."/>
            <person name="Richardson P."/>
        </authorList>
    </citation>
    <scope>NUCLEOTIDE SEQUENCE</scope>
    <source>
        <strain evidence="3">RCB</strain>
    </source>
</reference>
<sequence length="195" mass="21801">MSGPMLRFCLALCLSLFNLSSFAASVDEEMREAAMLLKGGEAGRAVAIWEAQAARGNIDAAYNLAVIHQHGDGVPLDYAKAMRWYHQAADQGDKVSQFQIGLMYQIGQGVPVDEAEAHRWFTMHRKHHLHHEHEPKMVAWRQQALALIDERDRREQVAASRASSVQVLAELRRRAGMSSERPMETAALEPASSIR</sequence>
<dbReference type="Pfam" id="PF08238">
    <property type="entry name" value="Sel1"/>
    <property type="match status" value="2"/>
</dbReference>
<gene>
    <name evidence="3" type="ordered locus">Daro_4087</name>
</gene>
<dbReference type="PANTHER" id="PTHR43628">
    <property type="entry name" value="ACTIVATOR OF C KINASE PROTEIN 1-RELATED"/>
    <property type="match status" value="1"/>
</dbReference>
<dbReference type="KEGG" id="dar:Daro_4087"/>
<evidence type="ECO:0000313" key="3">
    <source>
        <dbReference type="EMBL" id="AAZ48813.1"/>
    </source>
</evidence>
<dbReference type="STRING" id="159087.Daro_4087"/>
<feature type="signal peptide" evidence="2">
    <location>
        <begin position="1"/>
        <end position="23"/>
    </location>
</feature>